<dbReference type="Gene3D" id="3.90.1210.10">
    <property type="entry name" value="Antifreeze-like/N-acetylneuraminic acid synthase C-terminal domain"/>
    <property type="match status" value="1"/>
</dbReference>
<gene>
    <name evidence="2" type="ORF">A9O67_05370</name>
</gene>
<dbReference type="SUPFAM" id="SSF51569">
    <property type="entry name" value="Aldolase"/>
    <property type="match status" value="1"/>
</dbReference>
<dbReference type="InterPro" id="IPR013132">
    <property type="entry name" value="PseI/NeuA/B-like_N"/>
</dbReference>
<dbReference type="Pfam" id="PF08666">
    <property type="entry name" value="SAF"/>
    <property type="match status" value="1"/>
</dbReference>
<dbReference type="PANTHER" id="PTHR42966">
    <property type="entry name" value="N-ACETYLNEURAMINATE SYNTHASE"/>
    <property type="match status" value="1"/>
</dbReference>
<dbReference type="CDD" id="cd11615">
    <property type="entry name" value="SAF_NeuB_like"/>
    <property type="match status" value="1"/>
</dbReference>
<comment type="caution">
    <text evidence="2">The sequence shown here is derived from an EMBL/GenBank/DDBJ whole genome shotgun (WGS) entry which is preliminary data.</text>
</comment>
<dbReference type="InterPro" id="IPR020007">
    <property type="entry name" value="NeuB/NeuA"/>
</dbReference>
<sequence>MDEVKAPEPVLVIAEAGVNHNGRPDWAFQLVEVAAQVGADVVKFQTFRADSLVTADAPKAAYQQRATGAGESQQAMLRRLELPAALHRELKAHAEQRGLRFLSTAFDEPSLRLLVDELGLTLLKIPSGELTNAPFLLQHARSGAGLIVSTGMATLAEVEQALGVIAFGRIAGAQERPGPAAFRAAYASPEGQAALRRGVTLLHCTSDYPAAAEAVNLRAMDAMAAAFGLPVGYSDHTLGIEVALSAVARGARVLEKHFTLDRTLPGPDHAASLEPPELARLVAGVRTVSAALGDGIKRPQPAELATAAVARKSLVARRAIRAGQVLGAEDIAVMRPGTGMLPMAYWDVIGRVASRDYAAGDLLDE</sequence>
<dbReference type="SMART" id="SM00858">
    <property type="entry name" value="SAF"/>
    <property type="match status" value="1"/>
</dbReference>
<dbReference type="InterPro" id="IPR051690">
    <property type="entry name" value="PseI-like"/>
</dbReference>
<proteinExistence type="predicted"/>
<dbReference type="AlphaFoldDB" id="A0A1A6DUK1"/>
<dbReference type="SUPFAM" id="SSF51269">
    <property type="entry name" value="AFP III-like domain"/>
    <property type="match status" value="1"/>
</dbReference>
<dbReference type="STRING" id="1101373.A9O67_05370"/>
<evidence type="ECO:0000313" key="3">
    <source>
        <dbReference type="Proteomes" id="UP000091969"/>
    </source>
</evidence>
<keyword evidence="3" id="KW-1185">Reference proteome</keyword>
<accession>A0A1A6DUK1</accession>
<dbReference type="PROSITE" id="PS50844">
    <property type="entry name" value="AFP_LIKE"/>
    <property type="match status" value="1"/>
</dbReference>
<dbReference type="InterPro" id="IPR006190">
    <property type="entry name" value="SAF_AFP_Neu5Ac"/>
</dbReference>
<dbReference type="NCBIfam" id="TIGR03569">
    <property type="entry name" value="NeuB_NnaB"/>
    <property type="match status" value="1"/>
</dbReference>
<feature type="domain" description="AFP-like" evidence="1">
    <location>
        <begin position="313"/>
        <end position="365"/>
    </location>
</feature>
<reference evidence="2 3" key="1">
    <citation type="submission" date="2016-06" db="EMBL/GenBank/DDBJ databases">
        <title>Genome sequence of Tepidimonas fonticaldi PL17.</title>
        <authorList>
            <person name="Pinnaka A.K."/>
        </authorList>
    </citation>
    <scope>NUCLEOTIDE SEQUENCE [LARGE SCALE GENOMIC DNA]</scope>
    <source>
        <strain evidence="2 3">PL17</strain>
    </source>
</reference>
<dbReference type="Proteomes" id="UP000091969">
    <property type="component" value="Unassembled WGS sequence"/>
</dbReference>
<name>A0A1A6DUK1_9BURK</name>
<dbReference type="EMBL" id="LZDH01000056">
    <property type="protein sequence ID" value="OBS30459.1"/>
    <property type="molecule type" value="Genomic_DNA"/>
</dbReference>
<dbReference type="OrthoDB" id="9781701at2"/>
<evidence type="ECO:0000313" key="2">
    <source>
        <dbReference type="EMBL" id="OBS30459.1"/>
    </source>
</evidence>
<dbReference type="GO" id="GO:0047444">
    <property type="term" value="F:N-acylneuraminate-9-phosphate synthase activity"/>
    <property type="evidence" value="ECO:0007669"/>
    <property type="project" value="TreeGrafter"/>
</dbReference>
<dbReference type="PANTHER" id="PTHR42966:SF1">
    <property type="entry name" value="SIALIC ACID SYNTHASE"/>
    <property type="match status" value="1"/>
</dbReference>
<dbReference type="Gene3D" id="3.20.20.70">
    <property type="entry name" value="Aldolase class I"/>
    <property type="match status" value="1"/>
</dbReference>
<evidence type="ECO:0000259" key="1">
    <source>
        <dbReference type="PROSITE" id="PS50844"/>
    </source>
</evidence>
<organism evidence="2 3">
    <name type="scientific">Tepidimonas fonticaldi</name>
    <dbReference type="NCBI Taxonomy" id="1101373"/>
    <lineage>
        <taxon>Bacteria</taxon>
        <taxon>Pseudomonadati</taxon>
        <taxon>Pseudomonadota</taxon>
        <taxon>Betaproteobacteria</taxon>
        <taxon>Burkholderiales</taxon>
        <taxon>Tepidimonas</taxon>
    </lineage>
</organism>
<dbReference type="RefSeq" id="WP_068608917.1">
    <property type="nucleotide sequence ID" value="NZ_LZDH01000056.1"/>
</dbReference>
<dbReference type="Pfam" id="PF03102">
    <property type="entry name" value="NeuB"/>
    <property type="match status" value="1"/>
</dbReference>
<dbReference type="InterPro" id="IPR013974">
    <property type="entry name" value="SAF"/>
</dbReference>
<dbReference type="InterPro" id="IPR036732">
    <property type="entry name" value="AFP_Neu5c_C_sf"/>
</dbReference>
<dbReference type="InterPro" id="IPR013785">
    <property type="entry name" value="Aldolase_TIM"/>
</dbReference>
<protein>
    <submittedName>
        <fullName evidence="2">N-acetylneuraminate synthase</fullName>
    </submittedName>
</protein>
<dbReference type="InterPro" id="IPR057736">
    <property type="entry name" value="SAF_PseI/NeuA/NeuB"/>
</dbReference>
<dbReference type="GO" id="GO:0016051">
    <property type="term" value="P:carbohydrate biosynthetic process"/>
    <property type="evidence" value="ECO:0007669"/>
    <property type="project" value="InterPro"/>
</dbReference>